<protein>
    <submittedName>
        <fullName evidence="2">Exonuclease V subunit alpha</fullName>
    </submittedName>
</protein>
<keyword evidence="2" id="KW-0269">Exonuclease</keyword>
<keyword evidence="2" id="KW-0378">Hydrolase</keyword>
<evidence type="ECO:0000313" key="2">
    <source>
        <dbReference type="EMBL" id="KIU20495.1"/>
    </source>
</evidence>
<sequence>MQEMYEQARSLVKAKDYAQAEYLLAKLYAQDPQYRAVAYYYGRVLFALKKNDRSAEVLAGYVRQRPTPKSNIANTYFYLAKLALRDEDADTAQKFIKRAAARGLKNERLEKIQQQIWQVAATQAEDKPVLNSRMQVRLDRLASNGNPIVMTTEKEYQSAYIFVDGLSYQQITMLGDREWHELRLTTPRWTNIPGYMSASVLESRTYYDKYLPLMSDIQYMSAFNDYLEENAYFQQKWALSKVFALLQVPEFNKAIVEQLLDESRQTDGQVLKHLAAVDDLVMLKQAGEVLPVNQRQRFRSLPLMQSPEFGFINDDESSGYLYLKQKLAAERTVRKAIAATTDRVLPFREQVVDFKPLGEQADFIQWLRHEPRRVVALLGVGGSGKTFVLGNILQTDQVVALAPTHKAKLNLVDNGFQTVGTVQSVVADTDTAQAFKSFKTVIVDEVSMMTMEMMAQLLAFFSPDTRFILIGDDAQLPPVSLDEDALSVTGDLIGMLRTFGTGFIFQNNHRARNAQLREFIAHVRAGDANYLRQTPLYQTETYRNMLQDKMQHLELDDAMILAYTNQRVAQINEYFFNHLSAGMDEIIPFTKRGKYGRGGFFIGAKVMFYNNDQSHQFGYTTSEYGEVTNLRQSNMAGDYGEVEVTIPATGKVYKLPIWQARQDLLLAYAITIHKSQGSGARKVYVMEAADYGLAYTAVSRAKEELVFVDYDREMLIQALATPSPKKINLYR</sequence>
<dbReference type="Pfam" id="PF13604">
    <property type="entry name" value="AAA_30"/>
    <property type="match status" value="1"/>
</dbReference>
<evidence type="ECO:0000313" key="3">
    <source>
        <dbReference type="Proteomes" id="UP000032289"/>
    </source>
</evidence>
<keyword evidence="2" id="KW-0540">Nuclease</keyword>
<dbReference type="AlphaFoldDB" id="A0A0D1LJ82"/>
<dbReference type="InterPro" id="IPR011990">
    <property type="entry name" value="TPR-like_helical_dom_sf"/>
</dbReference>
<dbReference type="Gene3D" id="3.40.50.300">
    <property type="entry name" value="P-loop containing nucleotide triphosphate hydrolases"/>
    <property type="match status" value="2"/>
</dbReference>
<name>A0A0D1LJ82_9LACO</name>
<dbReference type="PATRIC" id="fig|137591.24.peg.2123"/>
<dbReference type="SUPFAM" id="SSF52540">
    <property type="entry name" value="P-loop containing nucleoside triphosphate hydrolases"/>
    <property type="match status" value="1"/>
</dbReference>
<dbReference type="SUPFAM" id="SSF48452">
    <property type="entry name" value="TPR-like"/>
    <property type="match status" value="1"/>
</dbReference>
<comment type="caution">
    <text evidence="2">The sequence shown here is derived from an EMBL/GenBank/DDBJ whole genome shotgun (WGS) entry which is preliminary data.</text>
</comment>
<feature type="domain" description="UvrD-like helicase C-terminal" evidence="1">
    <location>
        <begin position="666"/>
        <end position="708"/>
    </location>
</feature>
<dbReference type="EMBL" id="JWHT01000059">
    <property type="protein sequence ID" value="KIU20495.1"/>
    <property type="molecule type" value="Genomic_DNA"/>
</dbReference>
<organism evidence="2 3">
    <name type="scientific">Weissella cibaria</name>
    <dbReference type="NCBI Taxonomy" id="137591"/>
    <lineage>
        <taxon>Bacteria</taxon>
        <taxon>Bacillati</taxon>
        <taxon>Bacillota</taxon>
        <taxon>Bacilli</taxon>
        <taxon>Lactobacillales</taxon>
        <taxon>Lactobacillaceae</taxon>
        <taxon>Weissella</taxon>
    </lineage>
</organism>
<dbReference type="GO" id="GO:0004527">
    <property type="term" value="F:exonuclease activity"/>
    <property type="evidence" value="ECO:0007669"/>
    <property type="project" value="UniProtKB-KW"/>
</dbReference>
<accession>A0A0D1LJ82</accession>
<evidence type="ECO:0000259" key="1">
    <source>
        <dbReference type="Pfam" id="PF13538"/>
    </source>
</evidence>
<dbReference type="RefSeq" id="WP_043941877.1">
    <property type="nucleotide sequence ID" value="NZ_JWHT01000059.1"/>
</dbReference>
<dbReference type="PANTHER" id="PTHR43788">
    <property type="entry name" value="DNA2/NAM7 HELICASE FAMILY MEMBER"/>
    <property type="match status" value="1"/>
</dbReference>
<dbReference type="Pfam" id="PF13538">
    <property type="entry name" value="UvrD_C_2"/>
    <property type="match status" value="1"/>
</dbReference>
<dbReference type="Pfam" id="PF14559">
    <property type="entry name" value="TPR_19"/>
    <property type="match status" value="1"/>
</dbReference>
<dbReference type="Proteomes" id="UP000032289">
    <property type="component" value="Unassembled WGS sequence"/>
</dbReference>
<dbReference type="InterPro" id="IPR027417">
    <property type="entry name" value="P-loop_NTPase"/>
</dbReference>
<dbReference type="Gene3D" id="1.25.40.10">
    <property type="entry name" value="Tetratricopeptide repeat domain"/>
    <property type="match status" value="1"/>
</dbReference>
<gene>
    <name evidence="2" type="ORF">ab3b_02174</name>
</gene>
<dbReference type="InterPro" id="IPR027785">
    <property type="entry name" value="UvrD-like_helicase_C"/>
</dbReference>
<dbReference type="InterPro" id="IPR050534">
    <property type="entry name" value="Coronavir_polyprotein_1ab"/>
</dbReference>
<dbReference type="CDD" id="cd18809">
    <property type="entry name" value="SF1_C_RecD"/>
    <property type="match status" value="1"/>
</dbReference>
<reference evidence="2" key="1">
    <citation type="journal article" date="2015" name="Microbiology (Mosc.)">
        <title>Genomics of the Weissella cibaria species with an examination of its metabolic traits.</title>
        <authorList>
            <person name="Lynch K.M."/>
            <person name="Lucid A."/>
            <person name="Arendt E.K."/>
            <person name="Sleator R.D."/>
            <person name="Lucey B."/>
            <person name="Coffey A."/>
        </authorList>
    </citation>
    <scope>NUCLEOTIDE SEQUENCE [LARGE SCALE GENOMIC DNA]</scope>
    <source>
        <strain evidence="2">AB3b</strain>
    </source>
</reference>
<proteinExistence type="predicted"/>